<accession>A0A5E4SU84</accession>
<gene>
    <name evidence="1" type="ORF">PTE30175_00909</name>
</gene>
<dbReference type="Proteomes" id="UP000414233">
    <property type="component" value="Unassembled WGS sequence"/>
</dbReference>
<dbReference type="EMBL" id="CABPRZ010000003">
    <property type="protein sequence ID" value="VVD77968.1"/>
    <property type="molecule type" value="Genomic_DNA"/>
</dbReference>
<protein>
    <submittedName>
        <fullName evidence="1">Uncharacterized protein</fullName>
    </submittedName>
</protein>
<dbReference type="OrthoDB" id="8945266at2"/>
<name>A0A5E4SU84_9BURK</name>
<dbReference type="AlphaFoldDB" id="A0A5E4SU84"/>
<reference evidence="1 2" key="1">
    <citation type="submission" date="2019-08" db="EMBL/GenBank/DDBJ databases">
        <authorList>
            <person name="Peeters C."/>
        </authorList>
    </citation>
    <scope>NUCLEOTIDE SEQUENCE [LARGE SCALE GENOMIC DNA]</scope>
    <source>
        <strain evidence="1 2">LMG 30175</strain>
    </source>
</reference>
<keyword evidence="2" id="KW-1185">Reference proteome</keyword>
<sequence>MGSSARRHLRAGTLMLLTVALGSTVAAYHYATGLTVGGGVFERIGIPRARADTGPPSSATRLRAGAVPGCASATCAASPTTSAAEPSPR</sequence>
<organism evidence="1 2">
    <name type="scientific">Pandoraea terrae</name>
    <dbReference type="NCBI Taxonomy" id="1537710"/>
    <lineage>
        <taxon>Bacteria</taxon>
        <taxon>Pseudomonadati</taxon>
        <taxon>Pseudomonadota</taxon>
        <taxon>Betaproteobacteria</taxon>
        <taxon>Burkholderiales</taxon>
        <taxon>Burkholderiaceae</taxon>
        <taxon>Pandoraea</taxon>
    </lineage>
</organism>
<evidence type="ECO:0000313" key="1">
    <source>
        <dbReference type="EMBL" id="VVD77968.1"/>
    </source>
</evidence>
<evidence type="ECO:0000313" key="2">
    <source>
        <dbReference type="Proteomes" id="UP000414233"/>
    </source>
</evidence>
<proteinExistence type="predicted"/>
<dbReference type="RefSeq" id="WP_150695868.1">
    <property type="nucleotide sequence ID" value="NZ_CABPRZ010000003.1"/>
</dbReference>